<dbReference type="Gene3D" id="3.55.40.10">
    <property type="entry name" value="minor pseudopilin epsh domain"/>
    <property type="match status" value="1"/>
</dbReference>
<proteinExistence type="predicted"/>
<dbReference type="SUPFAM" id="SSF54523">
    <property type="entry name" value="Pili subunits"/>
    <property type="match status" value="1"/>
</dbReference>
<feature type="transmembrane region" description="Helical" evidence="8">
    <location>
        <begin position="20"/>
        <end position="38"/>
    </location>
</feature>
<dbReference type="Pfam" id="PF12019">
    <property type="entry name" value="GspH"/>
    <property type="match status" value="1"/>
</dbReference>
<evidence type="ECO:0000256" key="2">
    <source>
        <dbReference type="ARBA" id="ARBA00022475"/>
    </source>
</evidence>
<evidence type="ECO:0000256" key="8">
    <source>
        <dbReference type="SAM" id="Phobius"/>
    </source>
</evidence>
<dbReference type="InterPro" id="IPR045584">
    <property type="entry name" value="Pilin-like"/>
</dbReference>
<keyword evidence="4" id="KW-0997">Cell inner membrane</keyword>
<feature type="domain" description="General secretion pathway GspH" evidence="9">
    <location>
        <begin position="50"/>
        <end position="115"/>
    </location>
</feature>
<keyword evidence="7 8" id="KW-0472">Membrane</keyword>
<organism evidence="10">
    <name type="scientific">hydrothermal vent metagenome</name>
    <dbReference type="NCBI Taxonomy" id="652676"/>
    <lineage>
        <taxon>unclassified sequences</taxon>
        <taxon>metagenomes</taxon>
        <taxon>ecological metagenomes</taxon>
    </lineage>
</organism>
<protein>
    <recommendedName>
        <fullName evidence="9">General secretion pathway GspH domain-containing protein</fullName>
    </recommendedName>
</protein>
<evidence type="ECO:0000256" key="1">
    <source>
        <dbReference type="ARBA" id="ARBA00004377"/>
    </source>
</evidence>
<keyword evidence="2" id="KW-1003">Cell membrane</keyword>
<dbReference type="NCBIfam" id="TIGR02532">
    <property type="entry name" value="IV_pilin_GFxxxE"/>
    <property type="match status" value="1"/>
</dbReference>
<name>A0A3B0WJN4_9ZZZZ</name>
<keyword evidence="3" id="KW-0488">Methylation</keyword>
<dbReference type="InterPro" id="IPR049875">
    <property type="entry name" value="TypeII_GspH"/>
</dbReference>
<evidence type="ECO:0000256" key="6">
    <source>
        <dbReference type="ARBA" id="ARBA00022989"/>
    </source>
</evidence>
<dbReference type="AlphaFoldDB" id="A0A3B0WJN4"/>
<accession>A0A3B0WJN4</accession>
<dbReference type="EMBL" id="UOFE01000049">
    <property type="protein sequence ID" value="VAW55541.1"/>
    <property type="molecule type" value="Genomic_DNA"/>
</dbReference>
<dbReference type="InterPro" id="IPR012902">
    <property type="entry name" value="N_methyl_site"/>
</dbReference>
<dbReference type="InterPro" id="IPR022346">
    <property type="entry name" value="T2SS_GspH"/>
</dbReference>
<dbReference type="Pfam" id="PF07963">
    <property type="entry name" value="N_methyl"/>
    <property type="match status" value="1"/>
</dbReference>
<comment type="subcellular location">
    <subcellularLocation>
        <location evidence="1">Cell inner membrane</location>
        <topology evidence="1">Single-pass membrane protein</topology>
    </subcellularLocation>
</comment>
<evidence type="ECO:0000256" key="7">
    <source>
        <dbReference type="ARBA" id="ARBA00023136"/>
    </source>
</evidence>
<dbReference type="GO" id="GO:0015628">
    <property type="term" value="P:protein secretion by the type II secretion system"/>
    <property type="evidence" value="ECO:0007669"/>
    <property type="project" value="InterPro"/>
</dbReference>
<dbReference type="NCBIfam" id="TIGR01708">
    <property type="entry name" value="typeII_sec_gspH"/>
    <property type="match status" value="1"/>
</dbReference>
<evidence type="ECO:0000256" key="5">
    <source>
        <dbReference type="ARBA" id="ARBA00022692"/>
    </source>
</evidence>
<evidence type="ECO:0000313" key="10">
    <source>
        <dbReference type="EMBL" id="VAW55541.1"/>
    </source>
</evidence>
<evidence type="ECO:0000256" key="4">
    <source>
        <dbReference type="ARBA" id="ARBA00022519"/>
    </source>
</evidence>
<reference evidence="10" key="1">
    <citation type="submission" date="2018-06" db="EMBL/GenBank/DDBJ databases">
        <authorList>
            <person name="Zhirakovskaya E."/>
        </authorList>
    </citation>
    <scope>NUCLEOTIDE SEQUENCE</scope>
</reference>
<keyword evidence="5 8" id="KW-0812">Transmembrane</keyword>
<evidence type="ECO:0000256" key="3">
    <source>
        <dbReference type="ARBA" id="ARBA00022481"/>
    </source>
</evidence>
<sequence>MRPIKIRPIGSQHGFTLIELLVVVVIVAILFTYTTLAIRGTSPEELIQEEARRLTRLVQLASEEAILRGEEYGIEIFVDGYRFLRQSDGKWFAFEGDKILRERELPSDMEIELQTEETDIEISNLTSSAITTFMNEASALEAALADTTLGGDGDDEESGEVSKVQPQIYLLSNGEITPEFEIRFYILGVETSYLVKGEFDGKLTTETSGL</sequence>
<keyword evidence="6 8" id="KW-1133">Transmembrane helix</keyword>
<evidence type="ECO:0000259" key="9">
    <source>
        <dbReference type="Pfam" id="PF12019"/>
    </source>
</evidence>
<dbReference type="GO" id="GO:0015627">
    <property type="term" value="C:type II protein secretion system complex"/>
    <property type="evidence" value="ECO:0007669"/>
    <property type="project" value="InterPro"/>
</dbReference>
<gene>
    <name evidence="10" type="ORF">MNBD_GAMMA05-2112</name>
</gene>
<dbReference type="GO" id="GO:0005886">
    <property type="term" value="C:plasma membrane"/>
    <property type="evidence" value="ECO:0007669"/>
    <property type="project" value="UniProtKB-SubCell"/>
</dbReference>